<sequence length="298" mass="33925">MVLCASCTPATSPRVRRHASIVLLRHSLIETSDGAVAPLSVWKNHRQDDADGRRAYSHPNGERKEWFNVLDFKVWLHQVQGYKYSAFWSLYNKFFSIILLWAGLLLLAICEEQNTQLDARTLPPFSSISAPTTSAVTSVGCKLQHSVETTLKPASLQMFLLDVTRAKVLWLLQPVMTHKYMQSTAADVEIAGRTKFQKDKIVYSIVFGLALYFRQELLQLCISDSKWILIFISGTVVKKVPLWFLTSAFLDQSRAVDLLMEFQQAMMRMMQYNLILEHVVSILCTVSLKLELMAQDGM</sequence>
<evidence type="ECO:0000313" key="3">
    <source>
        <dbReference type="Proteomes" id="UP001159363"/>
    </source>
</evidence>
<accession>A0ABQ9HTV7</accession>
<keyword evidence="1" id="KW-0472">Membrane</keyword>
<keyword evidence="1" id="KW-1133">Transmembrane helix</keyword>
<feature type="transmembrane region" description="Helical" evidence="1">
    <location>
        <begin position="90"/>
        <end position="110"/>
    </location>
</feature>
<feature type="transmembrane region" description="Helical" evidence="1">
    <location>
        <begin position="227"/>
        <end position="250"/>
    </location>
</feature>
<dbReference type="Proteomes" id="UP001159363">
    <property type="component" value="Chromosome X"/>
</dbReference>
<dbReference type="EMBL" id="JARBHB010000004">
    <property type="protein sequence ID" value="KAJ8887808.1"/>
    <property type="molecule type" value="Genomic_DNA"/>
</dbReference>
<proteinExistence type="predicted"/>
<reference evidence="2 3" key="1">
    <citation type="submission" date="2023-02" db="EMBL/GenBank/DDBJ databases">
        <title>LHISI_Scaffold_Assembly.</title>
        <authorList>
            <person name="Stuart O.P."/>
            <person name="Cleave R."/>
            <person name="Magrath M.J.L."/>
            <person name="Mikheyev A.S."/>
        </authorList>
    </citation>
    <scope>NUCLEOTIDE SEQUENCE [LARGE SCALE GENOMIC DNA]</scope>
    <source>
        <strain evidence="2">Daus_M_001</strain>
        <tissue evidence="2">Leg muscle</tissue>
    </source>
</reference>
<organism evidence="2 3">
    <name type="scientific">Dryococelus australis</name>
    <dbReference type="NCBI Taxonomy" id="614101"/>
    <lineage>
        <taxon>Eukaryota</taxon>
        <taxon>Metazoa</taxon>
        <taxon>Ecdysozoa</taxon>
        <taxon>Arthropoda</taxon>
        <taxon>Hexapoda</taxon>
        <taxon>Insecta</taxon>
        <taxon>Pterygota</taxon>
        <taxon>Neoptera</taxon>
        <taxon>Polyneoptera</taxon>
        <taxon>Phasmatodea</taxon>
        <taxon>Verophasmatodea</taxon>
        <taxon>Anareolatae</taxon>
        <taxon>Phasmatidae</taxon>
        <taxon>Eurycanthinae</taxon>
        <taxon>Dryococelus</taxon>
    </lineage>
</organism>
<gene>
    <name evidence="2" type="ORF">PR048_014026</name>
</gene>
<evidence type="ECO:0000313" key="2">
    <source>
        <dbReference type="EMBL" id="KAJ8887808.1"/>
    </source>
</evidence>
<keyword evidence="3" id="KW-1185">Reference proteome</keyword>
<protein>
    <submittedName>
        <fullName evidence="2">Uncharacterized protein</fullName>
    </submittedName>
</protein>
<comment type="caution">
    <text evidence="2">The sequence shown here is derived from an EMBL/GenBank/DDBJ whole genome shotgun (WGS) entry which is preliminary data.</text>
</comment>
<feature type="transmembrane region" description="Helical" evidence="1">
    <location>
        <begin position="271"/>
        <end position="290"/>
    </location>
</feature>
<evidence type="ECO:0000256" key="1">
    <source>
        <dbReference type="SAM" id="Phobius"/>
    </source>
</evidence>
<name>A0ABQ9HTV7_9NEOP</name>
<keyword evidence="1" id="KW-0812">Transmembrane</keyword>
<feature type="transmembrane region" description="Helical" evidence="1">
    <location>
        <begin position="200"/>
        <end position="215"/>
    </location>
</feature>